<organism evidence="1 2">
    <name type="scientific">Entotheonella factor</name>
    <dbReference type="NCBI Taxonomy" id="1429438"/>
    <lineage>
        <taxon>Bacteria</taxon>
        <taxon>Pseudomonadati</taxon>
        <taxon>Nitrospinota/Tectimicrobiota group</taxon>
        <taxon>Candidatus Tectimicrobiota</taxon>
        <taxon>Candidatus Entotheonellia</taxon>
        <taxon>Candidatus Entotheonellales</taxon>
        <taxon>Candidatus Entotheonellaceae</taxon>
        <taxon>Candidatus Entotheonella</taxon>
    </lineage>
</organism>
<evidence type="ECO:0000313" key="1">
    <source>
        <dbReference type="EMBL" id="ETX00294.1"/>
    </source>
</evidence>
<dbReference type="EMBL" id="AZHW01000355">
    <property type="protein sequence ID" value="ETX00294.1"/>
    <property type="molecule type" value="Genomic_DNA"/>
</dbReference>
<evidence type="ECO:0000313" key="2">
    <source>
        <dbReference type="Proteomes" id="UP000019141"/>
    </source>
</evidence>
<comment type="caution">
    <text evidence="1">The sequence shown here is derived from an EMBL/GenBank/DDBJ whole genome shotgun (WGS) entry which is preliminary data.</text>
</comment>
<name>W4LQI4_ENTF1</name>
<keyword evidence="2" id="KW-1185">Reference proteome</keyword>
<accession>W4LQI4</accession>
<dbReference type="HOGENOM" id="CLU_046970_0_0_7"/>
<gene>
    <name evidence="1" type="ORF">ETSY1_11735</name>
</gene>
<proteinExistence type="predicted"/>
<dbReference type="AlphaFoldDB" id="W4LQI4"/>
<sequence length="339" mass="36477">MREVNEYLFEAEWSDGLPVIPPTPEGVERMLQGTARDRHELIGIIPPGWGKATVERIAINGLMAGCKPAYMPVLIAAVQAVTDERYRLQGSQGTTDCIAPLLVINGPMTDALGFESTTGCFGHGTRANATVGRALNLILLTLGGAIPGKIKKSTLSQPGTFSFCIAENAAASPWEPLHVERGFEAQASTVTALAATPVSQVSDHCNETAAGILTSLCDSMAVLGNCAVYRASESVVTFPPELAAVFQREGWSKQEVKQYIHEHARRPVKELRQGGEWNDETLMHLPPEMDLTDDNTMLSAVHHPDDLLVMVAGGEAGRWMSLTPGWGYGSRSVTVRIGD</sequence>
<protein>
    <submittedName>
        <fullName evidence="1">Uncharacterized protein</fullName>
    </submittedName>
</protein>
<reference evidence="1 2" key="1">
    <citation type="journal article" date="2014" name="Nature">
        <title>An environmental bacterial taxon with a large and distinct metabolic repertoire.</title>
        <authorList>
            <person name="Wilson M.C."/>
            <person name="Mori T."/>
            <person name="Ruckert C."/>
            <person name="Uria A.R."/>
            <person name="Helf M.J."/>
            <person name="Takada K."/>
            <person name="Gernert C."/>
            <person name="Steffens U.A."/>
            <person name="Heycke N."/>
            <person name="Schmitt S."/>
            <person name="Rinke C."/>
            <person name="Helfrich E.J."/>
            <person name="Brachmann A.O."/>
            <person name="Gurgui C."/>
            <person name="Wakimoto T."/>
            <person name="Kracht M."/>
            <person name="Crusemann M."/>
            <person name="Hentschel U."/>
            <person name="Abe I."/>
            <person name="Matsunaga S."/>
            <person name="Kalinowski J."/>
            <person name="Takeyama H."/>
            <person name="Piel J."/>
        </authorList>
    </citation>
    <scope>NUCLEOTIDE SEQUENCE [LARGE SCALE GENOMIC DNA]</scope>
    <source>
        <strain evidence="2">TSY1</strain>
    </source>
</reference>
<dbReference type="Proteomes" id="UP000019141">
    <property type="component" value="Unassembled WGS sequence"/>
</dbReference>
<dbReference type="PATRIC" id="fig|1429438.4.peg.2366"/>